<dbReference type="CDD" id="cd00267">
    <property type="entry name" value="ABC_ATPase"/>
    <property type="match status" value="1"/>
</dbReference>
<accession>A0A8J7TLI3</accession>
<feature type="coiled-coil region" evidence="1">
    <location>
        <begin position="315"/>
        <end position="381"/>
    </location>
</feature>
<sequence>MWVEKIELTSYGGIAGESIIFSKDKVNLVVEPNEYGKTTMATAIWSILFDFDINQSVDGRAERLTDKEARRPKAGDAYKARIEICTEDRRLAVERDFETGFYRVMDRDHNKDITDEFKGENGEDEVGLKLTGMTRELFKSTCFVGQRELDEHAFGNDDMASLVQGIADSASPTGNCAGAIKVLSDAVEDNLNGDRSACVDNLVRDLEVVRQDLLSRLKAYERDRRDVAASFDRLMIINRVLSGDNNRYKATEYQNLKYQLSDAQARIARLREVRKRMQEIEAEIEDLPPIAPFPDELKRPLIDIWERRKSREAELEKLKLELSPHERLFKEKQEEITNRLGHLSSFSQEEAHMVASLAGSMKSAEDELASLSKRRDGEADKFQKDSGAGDLDAIKESIASLEAEGVDSARSYNSLIVAFQEQLQDSEKSLHQSRARKTELLSKRVEERKKKQLTSLLIGFAGVLAIVASIVLLVAFKALAPVAIALIVLGAILLAVSGFMMTPVFKPEMILKAEFSAVEADIARITTDMQDKQNKVGALEIKLDTLARKVGLDNRNELAQKLEEYSQQATRIKELNLLDQLVEQKEQVVKRYKLDLKRFLEKAMRKDEPSAQAAHELSTALSQYMEESKQLAEAHQEAASANRKLATIEEEIIDSEKAIMHLCQKNGIELAPTEQEALEEARARMNIFHACHKLESEFAAFESEINSPFSDLPALIKNAEDFLARVSQQIETVKQLYPGIENIAPLTEEELAAEDDGPKDMKELEGLKLEREDLLVRIRSLSNTCDEQYLTAMEDLDLTEFKLQGAKRAKLALELARNTLRKLSGENYIDWSQHLNTIASEMLQRIGMGYDEIRFDNELRLVARRKADGDQISSAQIMSQLSTGTKEQLHWLARMVVARYLSRSLSLPIIMDEPFSEADDDRFVKMMRFLISSLAKEHQVILFSCHQQRHSWLKQQLEESERGNLLFCRRQRA</sequence>
<dbReference type="EMBL" id="JAFLCK010000006">
    <property type="protein sequence ID" value="MBN8659840.1"/>
    <property type="molecule type" value="Genomic_DNA"/>
</dbReference>
<gene>
    <name evidence="4" type="ORF">J0M35_05720</name>
</gene>
<organism evidence="4 5">
    <name type="scientific">Candidatus Obscuribacter phosphatis</name>
    <dbReference type="NCBI Taxonomy" id="1906157"/>
    <lineage>
        <taxon>Bacteria</taxon>
        <taxon>Bacillati</taxon>
        <taxon>Candidatus Melainabacteria</taxon>
        <taxon>Candidatus Obscuribacterales</taxon>
        <taxon>Candidatus Obscuribacteraceae</taxon>
        <taxon>Candidatus Obscuribacter</taxon>
    </lineage>
</organism>
<feature type="coiled-coil region" evidence="1">
    <location>
        <begin position="764"/>
        <end position="826"/>
    </location>
</feature>
<dbReference type="Proteomes" id="UP000664277">
    <property type="component" value="Unassembled WGS sequence"/>
</dbReference>
<evidence type="ECO:0000256" key="2">
    <source>
        <dbReference type="SAM" id="Phobius"/>
    </source>
</evidence>
<name>A0A8J7TLI3_9BACT</name>
<keyword evidence="2" id="KW-0812">Transmembrane</keyword>
<dbReference type="SUPFAM" id="SSF52540">
    <property type="entry name" value="P-loop containing nucleoside triphosphate hydrolases"/>
    <property type="match status" value="1"/>
</dbReference>
<keyword evidence="1" id="KW-0175">Coiled coil</keyword>
<evidence type="ECO:0000313" key="5">
    <source>
        <dbReference type="Proteomes" id="UP000664277"/>
    </source>
</evidence>
<evidence type="ECO:0000259" key="3">
    <source>
        <dbReference type="Pfam" id="PF13514"/>
    </source>
</evidence>
<dbReference type="PANTHER" id="PTHR41259:SF1">
    <property type="entry name" value="DOUBLE-STRAND BREAK REPAIR RAD50 ATPASE, PUTATIVE-RELATED"/>
    <property type="match status" value="1"/>
</dbReference>
<feature type="transmembrane region" description="Helical" evidence="2">
    <location>
        <begin position="482"/>
        <end position="505"/>
    </location>
</feature>
<evidence type="ECO:0000256" key="1">
    <source>
        <dbReference type="SAM" id="Coils"/>
    </source>
</evidence>
<proteinExistence type="predicted"/>
<evidence type="ECO:0000313" key="4">
    <source>
        <dbReference type="EMBL" id="MBN8659840.1"/>
    </source>
</evidence>
<protein>
    <submittedName>
        <fullName evidence="4">AAA family ATPase</fullName>
    </submittedName>
</protein>
<keyword evidence="2" id="KW-0472">Membrane</keyword>
<feature type="transmembrane region" description="Helical" evidence="2">
    <location>
        <begin position="453"/>
        <end position="476"/>
    </location>
</feature>
<feature type="coiled-coil region" evidence="1">
    <location>
        <begin position="253"/>
        <end position="283"/>
    </location>
</feature>
<feature type="coiled-coil region" evidence="1">
    <location>
        <begin position="529"/>
        <end position="658"/>
    </location>
</feature>
<keyword evidence="2" id="KW-1133">Transmembrane helix</keyword>
<dbReference type="PANTHER" id="PTHR41259">
    <property type="entry name" value="DOUBLE-STRAND BREAK REPAIR RAD50 ATPASE, PUTATIVE-RELATED"/>
    <property type="match status" value="1"/>
</dbReference>
<dbReference type="Gene3D" id="3.40.50.300">
    <property type="entry name" value="P-loop containing nucleotide triphosphate hydrolases"/>
    <property type="match status" value="2"/>
</dbReference>
<dbReference type="Pfam" id="PF13514">
    <property type="entry name" value="AAA_27"/>
    <property type="match status" value="1"/>
</dbReference>
<dbReference type="AlphaFoldDB" id="A0A8J7TLI3"/>
<reference evidence="4" key="1">
    <citation type="submission" date="2021-02" db="EMBL/GenBank/DDBJ databases">
        <title>Genome-Resolved Metagenomics of a Microbial Community Performing Photosynthetic Biological Nutrient Removal.</title>
        <authorList>
            <person name="Mcdaniel E.A."/>
        </authorList>
    </citation>
    <scope>NUCLEOTIDE SEQUENCE</scope>
    <source>
        <strain evidence="4">UWPOB_OBS1</strain>
    </source>
</reference>
<feature type="domain" description="YhaN AAA" evidence="3">
    <location>
        <begin position="1"/>
        <end position="55"/>
    </location>
</feature>
<dbReference type="InterPro" id="IPR038734">
    <property type="entry name" value="YhaN_AAA"/>
</dbReference>
<dbReference type="InterPro" id="IPR027417">
    <property type="entry name" value="P-loop_NTPase"/>
</dbReference>
<comment type="caution">
    <text evidence="4">The sequence shown here is derived from an EMBL/GenBank/DDBJ whole genome shotgun (WGS) entry which is preliminary data.</text>
</comment>